<dbReference type="EMBL" id="MCGO01000018">
    <property type="protein sequence ID" value="ORY46001.1"/>
    <property type="molecule type" value="Genomic_DNA"/>
</dbReference>
<dbReference type="GO" id="GO:0004843">
    <property type="term" value="F:cysteine-type deubiquitinase activity"/>
    <property type="evidence" value="ECO:0007669"/>
    <property type="project" value="UniProtKB-EC"/>
</dbReference>
<evidence type="ECO:0000256" key="6">
    <source>
        <dbReference type="ARBA" id="ARBA00022801"/>
    </source>
</evidence>
<dbReference type="PROSITE" id="PS50957">
    <property type="entry name" value="JOSEPHIN"/>
    <property type="match status" value="1"/>
</dbReference>
<feature type="active site" evidence="11">
    <location>
        <position position="142"/>
    </location>
</feature>
<feature type="active site" evidence="11">
    <location>
        <position position="124"/>
    </location>
</feature>
<dbReference type="GO" id="GO:0016579">
    <property type="term" value="P:protein deubiquitination"/>
    <property type="evidence" value="ECO:0007669"/>
    <property type="project" value="InterPro"/>
</dbReference>
<keyword evidence="10" id="KW-0539">Nucleus</keyword>
<dbReference type="EC" id="3.4.19.12" evidence="3"/>
<dbReference type="PROSITE" id="PS50330">
    <property type="entry name" value="UIM"/>
    <property type="match status" value="1"/>
</dbReference>
<evidence type="ECO:0000256" key="11">
    <source>
        <dbReference type="PROSITE-ProRule" id="PRU00331"/>
    </source>
</evidence>
<dbReference type="PANTHER" id="PTHR14159:SF0">
    <property type="entry name" value="ATAXIN-3-RELATED"/>
    <property type="match status" value="1"/>
</dbReference>
<keyword evidence="4" id="KW-0645">Protease</keyword>
<sequence length="300" mass="32688">MDLVELGLVFHERQEGQLCAQHALNAVLQGSYFSAVDLSQLARDLDSQELEALADGATTPPTPNTRAKFQSQNYDDSGFFSIQVLEKALGVWNLTLTPLTSPAAKQAREDPASIDAFILNLDEHWLTLRRFGGSRSRFYNLDSTLERPKYVSEFYLQALLSELSAAGYSVFVVGGNLPSSDADAYATSVPIPPQSTTQGTKVSSKNDAAATQKGLVAFSGKGYSLGSGSGDHDNSNSVDEDPELAAAIAMSMRAGIDEENQELQKALAMSIQPPKIESHREESELDIIRRKRLEALNKRF</sequence>
<keyword evidence="5" id="KW-0833">Ubl conjugation pathway</keyword>
<accession>A0A1Y2CG45</accession>
<dbReference type="AlphaFoldDB" id="A0A1Y2CG45"/>
<keyword evidence="9" id="KW-0804">Transcription</keyword>
<evidence type="ECO:0000256" key="8">
    <source>
        <dbReference type="ARBA" id="ARBA00023015"/>
    </source>
</evidence>
<dbReference type="Gene3D" id="3.90.70.40">
    <property type="match status" value="1"/>
</dbReference>
<comment type="subcellular location">
    <subcellularLocation>
        <location evidence="2">Nucleus</location>
    </subcellularLocation>
</comment>
<evidence type="ECO:0000256" key="2">
    <source>
        <dbReference type="ARBA" id="ARBA00004123"/>
    </source>
</evidence>
<dbReference type="Proteomes" id="UP000193642">
    <property type="component" value="Unassembled WGS sequence"/>
</dbReference>
<gene>
    <name evidence="13" type="ORF">BCR33DRAFT_678789</name>
</gene>
<dbReference type="OrthoDB" id="10063692at2759"/>
<keyword evidence="8" id="KW-0805">Transcription regulation</keyword>
<keyword evidence="14" id="KW-1185">Reference proteome</keyword>
<evidence type="ECO:0000256" key="4">
    <source>
        <dbReference type="ARBA" id="ARBA00022670"/>
    </source>
</evidence>
<dbReference type="SMART" id="SM01246">
    <property type="entry name" value="Josephin"/>
    <property type="match status" value="1"/>
</dbReference>
<dbReference type="Gene3D" id="1.10.287.10">
    <property type="entry name" value="S15/NS1, RNA-binding"/>
    <property type="match status" value="1"/>
</dbReference>
<proteinExistence type="predicted"/>
<evidence type="ECO:0000256" key="3">
    <source>
        <dbReference type="ARBA" id="ARBA00012759"/>
    </source>
</evidence>
<evidence type="ECO:0000313" key="13">
    <source>
        <dbReference type="EMBL" id="ORY46001.1"/>
    </source>
</evidence>
<dbReference type="GO" id="GO:0005634">
    <property type="term" value="C:nucleus"/>
    <property type="evidence" value="ECO:0007669"/>
    <property type="project" value="UniProtKB-SubCell"/>
</dbReference>
<evidence type="ECO:0000256" key="5">
    <source>
        <dbReference type="ARBA" id="ARBA00022786"/>
    </source>
</evidence>
<dbReference type="PRINTS" id="PR01233">
    <property type="entry name" value="JOSEPHIN"/>
</dbReference>
<dbReference type="PANTHER" id="PTHR14159">
    <property type="entry name" value="ATAXIN-3-RELATED"/>
    <property type="match status" value="1"/>
</dbReference>
<reference evidence="13 14" key="1">
    <citation type="submission" date="2016-07" db="EMBL/GenBank/DDBJ databases">
        <title>Pervasive Adenine N6-methylation of Active Genes in Fungi.</title>
        <authorList>
            <consortium name="DOE Joint Genome Institute"/>
            <person name="Mondo S.J."/>
            <person name="Dannebaum R.O."/>
            <person name="Kuo R.C."/>
            <person name="Labutti K."/>
            <person name="Haridas S."/>
            <person name="Kuo A."/>
            <person name="Salamov A."/>
            <person name="Ahrendt S.R."/>
            <person name="Lipzen A."/>
            <person name="Sullivan W."/>
            <person name="Andreopoulos W.B."/>
            <person name="Clum A."/>
            <person name="Lindquist E."/>
            <person name="Daum C."/>
            <person name="Ramamoorthy G.K."/>
            <person name="Gryganskyi A."/>
            <person name="Culley D."/>
            <person name="Magnuson J.K."/>
            <person name="James T.Y."/>
            <person name="O'Malley M.A."/>
            <person name="Stajich J.E."/>
            <person name="Spatafora J.W."/>
            <person name="Visel A."/>
            <person name="Grigoriev I.V."/>
        </authorList>
    </citation>
    <scope>NUCLEOTIDE SEQUENCE [LARGE SCALE GENOMIC DNA]</scope>
    <source>
        <strain evidence="13 14">JEL800</strain>
    </source>
</reference>
<name>A0A1Y2CG45_9FUNG</name>
<dbReference type="Pfam" id="PF02809">
    <property type="entry name" value="UIM"/>
    <property type="match status" value="2"/>
</dbReference>
<evidence type="ECO:0000256" key="10">
    <source>
        <dbReference type="ARBA" id="ARBA00023242"/>
    </source>
</evidence>
<protein>
    <recommendedName>
        <fullName evidence="3">ubiquitinyl hydrolase 1</fullName>
        <ecNumber evidence="3">3.4.19.12</ecNumber>
    </recommendedName>
</protein>
<organism evidence="13 14">
    <name type="scientific">Rhizoclosmatium globosum</name>
    <dbReference type="NCBI Taxonomy" id="329046"/>
    <lineage>
        <taxon>Eukaryota</taxon>
        <taxon>Fungi</taxon>
        <taxon>Fungi incertae sedis</taxon>
        <taxon>Chytridiomycota</taxon>
        <taxon>Chytridiomycota incertae sedis</taxon>
        <taxon>Chytridiomycetes</taxon>
        <taxon>Chytridiales</taxon>
        <taxon>Chytriomycetaceae</taxon>
        <taxon>Rhizoclosmatium</taxon>
    </lineage>
</organism>
<evidence type="ECO:0000256" key="1">
    <source>
        <dbReference type="ARBA" id="ARBA00000707"/>
    </source>
</evidence>
<evidence type="ECO:0000256" key="7">
    <source>
        <dbReference type="ARBA" id="ARBA00022807"/>
    </source>
</evidence>
<dbReference type="InterPro" id="IPR033865">
    <property type="entry name" value="Ataxin-3"/>
</dbReference>
<evidence type="ECO:0000259" key="12">
    <source>
        <dbReference type="PROSITE" id="PS50957"/>
    </source>
</evidence>
<evidence type="ECO:0000313" key="14">
    <source>
        <dbReference type="Proteomes" id="UP000193642"/>
    </source>
</evidence>
<keyword evidence="6 11" id="KW-0378">Hydrolase</keyword>
<dbReference type="STRING" id="329046.A0A1Y2CG45"/>
<dbReference type="InterPro" id="IPR006155">
    <property type="entry name" value="Josephin"/>
</dbReference>
<dbReference type="InterPro" id="IPR003903">
    <property type="entry name" value="UIM_dom"/>
</dbReference>
<evidence type="ECO:0000256" key="9">
    <source>
        <dbReference type="ARBA" id="ARBA00023163"/>
    </source>
</evidence>
<comment type="caution">
    <text evidence="13">The sequence shown here is derived from an EMBL/GenBank/DDBJ whole genome shotgun (WGS) entry which is preliminary data.</text>
</comment>
<comment type="catalytic activity">
    <reaction evidence="1">
        <text>Thiol-dependent hydrolysis of ester, thioester, amide, peptide and isopeptide bonds formed by the C-terminal Gly of ubiquitin (a 76-residue protein attached to proteins as an intracellular targeting signal).</text>
        <dbReference type="EC" id="3.4.19.12"/>
    </reaction>
</comment>
<keyword evidence="7" id="KW-0788">Thiol protease</keyword>
<feature type="domain" description="Josephin" evidence="12">
    <location>
        <begin position="6"/>
        <end position="188"/>
    </location>
</feature>
<dbReference type="GO" id="GO:0006508">
    <property type="term" value="P:proteolysis"/>
    <property type="evidence" value="ECO:0007669"/>
    <property type="project" value="UniProtKB-KW"/>
</dbReference>
<feature type="active site" evidence="11">
    <location>
        <position position="19"/>
    </location>
</feature>
<dbReference type="Pfam" id="PF02099">
    <property type="entry name" value="Josephin"/>
    <property type="match status" value="1"/>
</dbReference>